<keyword evidence="7" id="KW-1185">Reference proteome</keyword>
<proteinExistence type="inferred from homology"/>
<dbReference type="InterPro" id="IPR013762">
    <property type="entry name" value="Integrase-like_cat_sf"/>
</dbReference>
<dbReference type="Pfam" id="PF00589">
    <property type="entry name" value="Phage_integrase"/>
    <property type="match status" value="1"/>
</dbReference>
<feature type="domain" description="Tyr recombinase" evidence="5">
    <location>
        <begin position="163"/>
        <end position="348"/>
    </location>
</feature>
<keyword evidence="3" id="KW-0238">DNA-binding</keyword>
<dbReference type="Gene3D" id="1.10.150.130">
    <property type="match status" value="1"/>
</dbReference>
<evidence type="ECO:0000313" key="6">
    <source>
        <dbReference type="EMBL" id="MBM7470524.1"/>
    </source>
</evidence>
<dbReference type="SUPFAM" id="SSF56349">
    <property type="entry name" value="DNA breaking-rejoining enzymes"/>
    <property type="match status" value="1"/>
</dbReference>
<sequence length="374" mass="41596">MGSISSYQTAEGRRYRVRYRRPDKSQTDKRGFKTKREAELFAASVEMSMARGEYIEASASRVTVNELGIGWLATQTHLKPSSLRPAEIAWRVHVNPVWGTVSVGDVRHTDVQNWVSELSKKRGATTVIRAYGVLAAILDSAVRDRRLPSNPARGVNLPRKVAKEHQYLTHQQVHDLAAKSGDYETLIFVLAYTGLRWGEAIGMRASDVDFDRRRIRVSVNAVEVGTEIFVGTPKSHKRRIVAFPEFLEPALREQLRGKTQDDLVFPGEQGGHLRRATRGTRTWFKSALKAAELQPMTLHDLRHTAASLAVSSGGNVKAVQRMLGHASAAMTLDVYADLFDADLDTLAEGLNEAARKSVVGKMWARDESQGRPTP</sequence>
<keyword evidence="2" id="KW-0229">DNA integration</keyword>
<dbReference type="Gene3D" id="1.10.443.10">
    <property type="entry name" value="Intergrase catalytic core"/>
    <property type="match status" value="1"/>
</dbReference>
<evidence type="ECO:0000256" key="1">
    <source>
        <dbReference type="ARBA" id="ARBA00008857"/>
    </source>
</evidence>
<dbReference type="InterPro" id="IPR002104">
    <property type="entry name" value="Integrase_catalytic"/>
</dbReference>
<evidence type="ECO:0000256" key="2">
    <source>
        <dbReference type="ARBA" id="ARBA00022908"/>
    </source>
</evidence>
<dbReference type="InterPro" id="IPR011010">
    <property type="entry name" value="DNA_brk_join_enz"/>
</dbReference>
<dbReference type="CDD" id="cd01189">
    <property type="entry name" value="INT_ICEBs1_C_like"/>
    <property type="match status" value="1"/>
</dbReference>
<keyword evidence="4" id="KW-0233">DNA recombination</keyword>
<organism evidence="6 7">
    <name type="scientific">Subtercola frigoramans</name>
    <dbReference type="NCBI Taxonomy" id="120298"/>
    <lineage>
        <taxon>Bacteria</taxon>
        <taxon>Bacillati</taxon>
        <taxon>Actinomycetota</taxon>
        <taxon>Actinomycetes</taxon>
        <taxon>Micrococcales</taxon>
        <taxon>Microbacteriaceae</taxon>
        <taxon>Subtercola</taxon>
    </lineage>
</organism>
<reference evidence="6 7" key="1">
    <citation type="submission" date="2021-01" db="EMBL/GenBank/DDBJ databases">
        <title>Sequencing the genomes of 1000 actinobacteria strains.</title>
        <authorList>
            <person name="Klenk H.-P."/>
        </authorList>
    </citation>
    <scope>NUCLEOTIDE SEQUENCE [LARGE SCALE GENOMIC DNA]</scope>
    <source>
        <strain evidence="6 7">DSM 13057</strain>
    </source>
</reference>
<dbReference type="InterPro" id="IPR028259">
    <property type="entry name" value="AP2-like_int_N"/>
</dbReference>
<protein>
    <submittedName>
        <fullName evidence="6">Integrase</fullName>
    </submittedName>
</protein>
<dbReference type="Proteomes" id="UP000776164">
    <property type="component" value="Unassembled WGS sequence"/>
</dbReference>
<dbReference type="Pfam" id="PF14657">
    <property type="entry name" value="Arm-DNA-bind_4"/>
    <property type="match status" value="1"/>
</dbReference>
<dbReference type="PANTHER" id="PTHR30629">
    <property type="entry name" value="PROPHAGE INTEGRASE"/>
    <property type="match status" value="1"/>
</dbReference>
<evidence type="ECO:0000313" key="7">
    <source>
        <dbReference type="Proteomes" id="UP000776164"/>
    </source>
</evidence>
<dbReference type="PANTHER" id="PTHR30629:SF2">
    <property type="entry name" value="PROPHAGE INTEGRASE INTS-RELATED"/>
    <property type="match status" value="1"/>
</dbReference>
<evidence type="ECO:0000256" key="3">
    <source>
        <dbReference type="ARBA" id="ARBA00023125"/>
    </source>
</evidence>
<gene>
    <name evidence="6" type="ORF">JOE66_000158</name>
</gene>
<dbReference type="RefSeq" id="WP_205106267.1">
    <property type="nucleotide sequence ID" value="NZ_BAAAHT010000001.1"/>
</dbReference>
<comment type="similarity">
    <text evidence="1">Belongs to the 'phage' integrase family.</text>
</comment>
<dbReference type="EMBL" id="JAFBBU010000001">
    <property type="protein sequence ID" value="MBM7470524.1"/>
    <property type="molecule type" value="Genomic_DNA"/>
</dbReference>
<dbReference type="PROSITE" id="PS51898">
    <property type="entry name" value="TYR_RECOMBINASE"/>
    <property type="match status" value="1"/>
</dbReference>
<evidence type="ECO:0000256" key="4">
    <source>
        <dbReference type="ARBA" id="ARBA00023172"/>
    </source>
</evidence>
<comment type="caution">
    <text evidence="6">The sequence shown here is derived from an EMBL/GenBank/DDBJ whole genome shotgun (WGS) entry which is preliminary data.</text>
</comment>
<dbReference type="InterPro" id="IPR050808">
    <property type="entry name" value="Phage_Integrase"/>
</dbReference>
<name>A0ABS2L0F2_9MICO</name>
<accession>A0ABS2L0F2</accession>
<evidence type="ECO:0000259" key="5">
    <source>
        <dbReference type="PROSITE" id="PS51898"/>
    </source>
</evidence>
<dbReference type="InterPro" id="IPR010998">
    <property type="entry name" value="Integrase_recombinase_N"/>
</dbReference>